<dbReference type="Proteomes" id="UP000029121">
    <property type="component" value="Unassembled WGS sequence"/>
</dbReference>
<dbReference type="PANTHER" id="PTHR46225">
    <property type="entry name" value="C3H4 TYPE ZINC FINGER PROTEIN"/>
    <property type="match status" value="1"/>
</dbReference>
<keyword evidence="1" id="KW-1133">Transmembrane helix</keyword>
<keyword evidence="1" id="KW-0812">Transmembrane</keyword>
<dbReference type="PANTHER" id="PTHR46225:SF13">
    <property type="entry name" value="E3 UBIQUITIN-PROTEIN LIGASE-RELATED"/>
    <property type="match status" value="1"/>
</dbReference>
<organism evidence="2 3">
    <name type="scientific">Capsella rubella</name>
    <dbReference type="NCBI Taxonomy" id="81985"/>
    <lineage>
        <taxon>Eukaryota</taxon>
        <taxon>Viridiplantae</taxon>
        <taxon>Streptophyta</taxon>
        <taxon>Embryophyta</taxon>
        <taxon>Tracheophyta</taxon>
        <taxon>Spermatophyta</taxon>
        <taxon>Magnoliopsida</taxon>
        <taxon>eudicotyledons</taxon>
        <taxon>Gunneridae</taxon>
        <taxon>Pentapetalae</taxon>
        <taxon>rosids</taxon>
        <taxon>malvids</taxon>
        <taxon>Brassicales</taxon>
        <taxon>Brassicaceae</taxon>
        <taxon>Camelineae</taxon>
        <taxon>Capsella</taxon>
    </lineage>
</organism>
<feature type="transmembrane region" description="Helical" evidence="1">
    <location>
        <begin position="106"/>
        <end position="129"/>
    </location>
</feature>
<name>R0GN73_9BRAS</name>
<keyword evidence="3" id="KW-1185">Reference proteome</keyword>
<dbReference type="AlphaFoldDB" id="R0GN73"/>
<sequence length="237" mass="26670">MEGSLLTKSENNVDDVTLIHGDSSSNEEHNVHIADEHTVDITINGDSSSADEQTVPHEGIQWSNPFTSGCVWILAEFVVTLVQILAAICFLNLTKDEPRSELHVPLFIWIISYTCASIATFPIVCWRLWHNYNQDASSSGTRYKLVMDGLEKFLESFFVCMVVVFLWLWLTLLAFTCIRYVLPNLQCAVGCFVWPVMFLLKTLWEGIQAVMTAVATFFALIVGIFLAIIGMFASLFE</sequence>
<feature type="transmembrane region" description="Helical" evidence="1">
    <location>
        <begin position="71"/>
        <end position="94"/>
    </location>
</feature>
<gene>
    <name evidence="2" type="ORF">CARUB_v10011228mg</name>
</gene>
<evidence type="ECO:0000313" key="3">
    <source>
        <dbReference type="Proteomes" id="UP000029121"/>
    </source>
</evidence>
<feature type="transmembrane region" description="Helical" evidence="1">
    <location>
        <begin position="210"/>
        <end position="236"/>
    </location>
</feature>
<feature type="transmembrane region" description="Helical" evidence="1">
    <location>
        <begin position="156"/>
        <end position="178"/>
    </location>
</feature>
<dbReference type="STRING" id="81985.R0GN73"/>
<keyword evidence="1" id="KW-0472">Membrane</keyword>
<reference evidence="3" key="1">
    <citation type="journal article" date="2013" name="Nat. Genet.">
        <title>The Capsella rubella genome and the genomic consequences of rapid mating system evolution.</title>
        <authorList>
            <person name="Slotte T."/>
            <person name="Hazzouri K.M."/>
            <person name="Agren J.A."/>
            <person name="Koenig D."/>
            <person name="Maumus F."/>
            <person name="Guo Y.L."/>
            <person name="Steige K."/>
            <person name="Platts A.E."/>
            <person name="Escobar J.S."/>
            <person name="Newman L.K."/>
            <person name="Wang W."/>
            <person name="Mandakova T."/>
            <person name="Vello E."/>
            <person name="Smith L.M."/>
            <person name="Henz S.R."/>
            <person name="Steffen J."/>
            <person name="Takuno S."/>
            <person name="Brandvain Y."/>
            <person name="Coop G."/>
            <person name="Andolfatto P."/>
            <person name="Hu T.T."/>
            <person name="Blanchette M."/>
            <person name="Clark R.M."/>
            <person name="Quesneville H."/>
            <person name="Nordborg M."/>
            <person name="Gaut B.S."/>
            <person name="Lysak M.A."/>
            <person name="Jenkins J."/>
            <person name="Grimwood J."/>
            <person name="Chapman J."/>
            <person name="Prochnik S."/>
            <person name="Shu S."/>
            <person name="Rokhsar D."/>
            <person name="Schmutz J."/>
            <person name="Weigel D."/>
            <person name="Wright S.I."/>
        </authorList>
    </citation>
    <scope>NUCLEOTIDE SEQUENCE [LARGE SCALE GENOMIC DNA]</scope>
    <source>
        <strain evidence="3">cv. Monte Gargano</strain>
    </source>
</reference>
<evidence type="ECO:0000313" key="2">
    <source>
        <dbReference type="EMBL" id="EOA37387.1"/>
    </source>
</evidence>
<protein>
    <submittedName>
        <fullName evidence="2">Uncharacterized protein</fullName>
    </submittedName>
</protein>
<proteinExistence type="predicted"/>
<dbReference type="EMBL" id="KB870805">
    <property type="protein sequence ID" value="EOA37387.1"/>
    <property type="molecule type" value="Genomic_DNA"/>
</dbReference>
<accession>R0GN73</accession>
<evidence type="ECO:0000256" key="1">
    <source>
        <dbReference type="SAM" id="Phobius"/>
    </source>
</evidence>
<feature type="transmembrane region" description="Helical" evidence="1">
    <location>
        <begin position="185"/>
        <end position="204"/>
    </location>
</feature>